<protein>
    <submittedName>
        <fullName evidence="2">L-Fucosyltransferase</fullName>
    </submittedName>
</protein>
<proteinExistence type="predicted"/>
<dbReference type="OrthoDB" id="5815225at2759"/>
<organism evidence="1 2">
    <name type="scientific">Haemonchus contortus</name>
    <name type="common">Barber pole worm</name>
    <dbReference type="NCBI Taxonomy" id="6289"/>
    <lineage>
        <taxon>Eukaryota</taxon>
        <taxon>Metazoa</taxon>
        <taxon>Ecdysozoa</taxon>
        <taxon>Nematoda</taxon>
        <taxon>Chromadorea</taxon>
        <taxon>Rhabditida</taxon>
        <taxon>Rhabditina</taxon>
        <taxon>Rhabditomorpha</taxon>
        <taxon>Strongyloidea</taxon>
        <taxon>Trichostrongylidae</taxon>
        <taxon>Haemonchus</taxon>
    </lineage>
</organism>
<dbReference type="PANTHER" id="PTHR22898">
    <property type="entry name" value="UNCHARACTERIZED GLYCOSOL TRANSFERASE-RELATED"/>
    <property type="match status" value="1"/>
</dbReference>
<dbReference type="PANTHER" id="PTHR22898:SF3">
    <property type="entry name" value="ALPHA-1,2-FUCOSYLTRANSFERASE-RELATED"/>
    <property type="match status" value="1"/>
</dbReference>
<accession>A0A7I5ED51</accession>
<dbReference type="InterPro" id="IPR052501">
    <property type="entry name" value="Alpha-1-2_FucT"/>
</dbReference>
<evidence type="ECO:0000313" key="2">
    <source>
        <dbReference type="WBParaSite" id="HCON_00157455-00001"/>
    </source>
</evidence>
<dbReference type="AlphaFoldDB" id="A0A7I5ED51"/>
<dbReference type="Proteomes" id="UP000025227">
    <property type="component" value="Unplaced"/>
</dbReference>
<evidence type="ECO:0000313" key="1">
    <source>
        <dbReference type="Proteomes" id="UP000025227"/>
    </source>
</evidence>
<name>A0A7I5ED51_HAECO</name>
<dbReference type="WBParaSite" id="HCON_00157455-00001">
    <property type="protein sequence ID" value="HCON_00157455-00001"/>
    <property type="gene ID" value="HCON_00157455"/>
</dbReference>
<reference evidence="2" key="1">
    <citation type="submission" date="2020-12" db="UniProtKB">
        <authorList>
            <consortium name="WormBaseParasite"/>
        </authorList>
    </citation>
    <scope>IDENTIFICATION</scope>
    <source>
        <strain evidence="2">MHco3</strain>
    </source>
</reference>
<sequence length="239" mass="27541">MNATWKIVLTLTVLGQIYLVFRSMDFKYSREPVDAKYVGFFLNGGRLGNQLVNNSDKYILLNFIYGQNPRFFDEYLGDVRQFLTFSRSIRDEGDYAIDSLKIKRNSWMCIHIRRTDFIERNISTDVNLTVNAANSIAKLTNVSHFLLFGDDQTFMKDLANKIIEHGKWQKDMRNTSGCQLTSSTPMAWSTSIFFKALLKLSDVLLADTDCRSLHIHLLVLQKKLCWVVVSLQTPIFGTK</sequence>
<keyword evidence="1" id="KW-1185">Reference proteome</keyword>